<evidence type="ECO:0000313" key="2">
    <source>
        <dbReference type="Proteomes" id="UP000694546"/>
    </source>
</evidence>
<dbReference type="Ensembl" id="ENSGMOT00000074884.1">
    <property type="protein sequence ID" value="ENSGMOP00000024253.1"/>
    <property type="gene ID" value="ENSGMOG00000010093.2"/>
</dbReference>
<dbReference type="PANTHER" id="PTHR12232">
    <property type="entry name" value="SH3 DOMAIN-BINDING GLUTAMIC ACID-RICH-LIKE PROTEIN"/>
    <property type="match status" value="1"/>
</dbReference>
<proteinExistence type="predicted"/>
<accession>A0A8C4ZZH2</accession>
<dbReference type="InterPro" id="IPR051033">
    <property type="entry name" value="SH3BGR"/>
</dbReference>
<dbReference type="Pfam" id="PF04908">
    <property type="entry name" value="SH3BGR"/>
    <property type="match status" value="1"/>
</dbReference>
<dbReference type="InterPro" id="IPR006993">
    <property type="entry name" value="Glut_rich_SH3-bd"/>
</dbReference>
<dbReference type="Proteomes" id="UP000694546">
    <property type="component" value="Chromosome 21"/>
</dbReference>
<name>A0A8C4ZZH2_GADMO</name>
<dbReference type="PANTHER" id="PTHR12232:SF4">
    <property type="entry name" value="SH3 DOMAIN-BINDING GLUTAMIC ACID-RICH-LIKE PROTEIN 2"/>
    <property type="match status" value="1"/>
</dbReference>
<evidence type="ECO:0000313" key="1">
    <source>
        <dbReference type="Ensembl" id="ENSGMOP00000024253.1"/>
    </source>
</evidence>
<keyword evidence="2" id="KW-1185">Reference proteome</keyword>
<dbReference type="Gene3D" id="3.40.30.10">
    <property type="entry name" value="Glutaredoxin"/>
    <property type="match status" value="1"/>
</dbReference>
<organism evidence="1 2">
    <name type="scientific">Gadus morhua</name>
    <name type="common">Atlantic cod</name>
    <dbReference type="NCBI Taxonomy" id="8049"/>
    <lineage>
        <taxon>Eukaryota</taxon>
        <taxon>Metazoa</taxon>
        <taxon>Chordata</taxon>
        <taxon>Craniata</taxon>
        <taxon>Vertebrata</taxon>
        <taxon>Euteleostomi</taxon>
        <taxon>Actinopterygii</taxon>
        <taxon>Neopterygii</taxon>
        <taxon>Teleostei</taxon>
        <taxon>Neoteleostei</taxon>
        <taxon>Acanthomorphata</taxon>
        <taxon>Zeiogadaria</taxon>
        <taxon>Gadariae</taxon>
        <taxon>Gadiformes</taxon>
        <taxon>Gadoidei</taxon>
        <taxon>Gadidae</taxon>
        <taxon>Gadus</taxon>
    </lineage>
</organism>
<reference evidence="1" key="2">
    <citation type="submission" date="2025-09" db="UniProtKB">
        <authorList>
            <consortium name="Ensembl"/>
        </authorList>
    </citation>
    <scope>IDENTIFICATION</scope>
</reference>
<dbReference type="GO" id="GO:0005737">
    <property type="term" value="C:cytoplasm"/>
    <property type="evidence" value="ECO:0007669"/>
    <property type="project" value="TreeGrafter"/>
</dbReference>
<dbReference type="AlphaFoldDB" id="A0A8C4ZZH2"/>
<reference evidence="1" key="1">
    <citation type="submission" date="2025-08" db="UniProtKB">
        <authorList>
            <consortium name="Ensembl"/>
        </authorList>
    </citation>
    <scope>IDENTIFICATION</scope>
</reference>
<sequence>HQQDVEVDITMGEEERLWMCRNIPQDKHPEVGKPLTPKIFNGDRYCWGKDSPDYEDFFQSKENNGVFAFLGCSSSQALEKVRESKHCNGKHTHTQHTVSTPYMHACTHTDTHEDRQTFMQKHARTDSRFAH</sequence>
<protein>
    <submittedName>
        <fullName evidence="1">Uncharacterized protein</fullName>
    </submittedName>
</protein>
<dbReference type="GeneTree" id="ENSGT00940000159157"/>